<sequence>MSEPSTNSQNSNNDHDIPIMRVPAQPIYVTSNNHHQPQPSGSLRQRAHSEDMLSSRDITINE</sequence>
<reference evidence="2" key="1">
    <citation type="submission" date="2021-02" db="EMBL/GenBank/DDBJ databases">
        <authorList>
            <person name="Nowell W R."/>
        </authorList>
    </citation>
    <scope>NUCLEOTIDE SEQUENCE</scope>
</reference>
<feature type="non-terminal residue" evidence="2">
    <location>
        <position position="62"/>
    </location>
</feature>
<dbReference type="Proteomes" id="UP000681967">
    <property type="component" value="Unassembled WGS sequence"/>
</dbReference>
<feature type="compositionally biased region" description="Polar residues" evidence="1">
    <location>
        <begin position="28"/>
        <end position="43"/>
    </location>
</feature>
<evidence type="ECO:0000313" key="4">
    <source>
        <dbReference type="Proteomes" id="UP000681967"/>
    </source>
</evidence>
<feature type="compositionally biased region" description="Polar residues" evidence="1">
    <location>
        <begin position="1"/>
        <end position="12"/>
    </location>
</feature>
<accession>A0A8S2ZVX5</accession>
<dbReference type="EMBL" id="CAJOBJ010187638">
    <property type="protein sequence ID" value="CAF4941876.1"/>
    <property type="molecule type" value="Genomic_DNA"/>
</dbReference>
<comment type="caution">
    <text evidence="2">The sequence shown here is derived from an EMBL/GenBank/DDBJ whole genome shotgun (WGS) entry which is preliminary data.</text>
</comment>
<feature type="region of interest" description="Disordered" evidence="1">
    <location>
        <begin position="1"/>
        <end position="62"/>
    </location>
</feature>
<dbReference type="EMBL" id="CAJOBH010108886">
    <property type="protein sequence ID" value="CAF4651154.1"/>
    <property type="molecule type" value="Genomic_DNA"/>
</dbReference>
<evidence type="ECO:0000313" key="3">
    <source>
        <dbReference type="EMBL" id="CAF4941876.1"/>
    </source>
</evidence>
<name>A0A8S2ZVX5_9BILA</name>
<evidence type="ECO:0000313" key="2">
    <source>
        <dbReference type="EMBL" id="CAF4651154.1"/>
    </source>
</evidence>
<organism evidence="2 4">
    <name type="scientific">Rotaria magnacalcarata</name>
    <dbReference type="NCBI Taxonomy" id="392030"/>
    <lineage>
        <taxon>Eukaryota</taxon>
        <taxon>Metazoa</taxon>
        <taxon>Spiralia</taxon>
        <taxon>Gnathifera</taxon>
        <taxon>Rotifera</taxon>
        <taxon>Eurotatoria</taxon>
        <taxon>Bdelloidea</taxon>
        <taxon>Philodinida</taxon>
        <taxon>Philodinidae</taxon>
        <taxon>Rotaria</taxon>
    </lineage>
</organism>
<dbReference type="Proteomes" id="UP000681720">
    <property type="component" value="Unassembled WGS sequence"/>
</dbReference>
<protein>
    <submittedName>
        <fullName evidence="2">Uncharacterized protein</fullName>
    </submittedName>
</protein>
<gene>
    <name evidence="2" type="ORF">BYL167_LOCUS42175</name>
    <name evidence="3" type="ORF">GIL414_LOCUS53862</name>
</gene>
<proteinExistence type="predicted"/>
<evidence type="ECO:0000256" key="1">
    <source>
        <dbReference type="SAM" id="MobiDB-lite"/>
    </source>
</evidence>
<dbReference type="AlphaFoldDB" id="A0A8S2ZVX5"/>